<evidence type="ECO:0000256" key="1">
    <source>
        <dbReference type="SAM" id="MobiDB-lite"/>
    </source>
</evidence>
<dbReference type="EMBL" id="CP104013">
    <property type="protein sequence ID" value="UYP43798.1"/>
    <property type="molecule type" value="Genomic_DNA"/>
</dbReference>
<keyword evidence="2" id="KW-1133">Transmembrane helix</keyword>
<feature type="transmembrane region" description="Helical" evidence="2">
    <location>
        <begin position="145"/>
        <end position="164"/>
    </location>
</feature>
<name>A0ABY6HJW5_9ARCH</name>
<evidence type="ECO:0000256" key="2">
    <source>
        <dbReference type="SAM" id="Phobius"/>
    </source>
</evidence>
<keyword evidence="2" id="KW-0472">Membrane</keyword>
<proteinExistence type="predicted"/>
<keyword evidence="4" id="KW-1185">Reference proteome</keyword>
<feature type="compositionally biased region" description="Basic and acidic residues" evidence="1">
    <location>
        <begin position="1"/>
        <end position="11"/>
    </location>
</feature>
<gene>
    <name evidence="3" type="ORF">NEF87_000083</name>
</gene>
<evidence type="ECO:0000313" key="3">
    <source>
        <dbReference type="EMBL" id="UYP43798.1"/>
    </source>
</evidence>
<reference evidence="3" key="1">
    <citation type="submission" date="2022-09" db="EMBL/GenBank/DDBJ databases">
        <title>Actin cytoskeleton and complex cell architecture in an #Asgard archaeon.</title>
        <authorList>
            <person name="Ponce Toledo R.I."/>
            <person name="Schleper C."/>
            <person name="Rodrigues Oliveira T."/>
            <person name="Wollweber F."/>
            <person name="Xu J."/>
            <person name="Rittmann S."/>
            <person name="Klingl A."/>
            <person name="Pilhofer M."/>
        </authorList>
    </citation>
    <scope>NUCLEOTIDE SEQUENCE</scope>
    <source>
        <strain evidence="3">B-35</strain>
    </source>
</reference>
<feature type="transmembrane region" description="Helical" evidence="2">
    <location>
        <begin position="170"/>
        <end position="191"/>
    </location>
</feature>
<evidence type="ECO:0000313" key="4">
    <source>
        <dbReference type="Proteomes" id="UP001208689"/>
    </source>
</evidence>
<protein>
    <submittedName>
        <fullName evidence="3">Uncharacterized protein</fullName>
    </submittedName>
</protein>
<organism evidence="3 4">
    <name type="scientific">Candidatus Lokiarchaeum ossiferum</name>
    <dbReference type="NCBI Taxonomy" id="2951803"/>
    <lineage>
        <taxon>Archaea</taxon>
        <taxon>Promethearchaeati</taxon>
        <taxon>Promethearchaeota</taxon>
        <taxon>Promethearchaeia</taxon>
        <taxon>Promethearchaeales</taxon>
        <taxon>Promethearchaeaceae</taxon>
        <taxon>Candidatus Lokiarchaeum</taxon>
    </lineage>
</organism>
<feature type="region of interest" description="Disordered" evidence="1">
    <location>
        <begin position="1"/>
        <end position="36"/>
    </location>
</feature>
<dbReference type="Proteomes" id="UP001208689">
    <property type="component" value="Chromosome"/>
</dbReference>
<keyword evidence="2" id="KW-0812">Transmembrane</keyword>
<accession>A0ABY6HJW5</accession>
<sequence length="421" mass="47493">MVSDKEYERGPESNGDSVDESLTEGPVEELSATAEELPPEPIKLGFKEIVEKELGLIKVCDYIASNPFDLIFQTKLIEKYSKEIIHPLIGGEEAPEECDGGRLFLREEYEQLNIAEKMQSIITTGESVARQNGIKAHVQKTMSRWSLVIYALAMVSYFGLMTLFPEANSTFILIPVFLIMCMGPQFLRSFFTKRWEKFKLAHTKTVLEQERTNIQDLKTFIQDLINDTRERLLDNKVTLDKIQFVLVSNDYENVQFIRSQGGTRGQPLSSVYQFSYPEGMGPSNVQSNYGKSGIPEDDNDSFVLLKNATFDDDGTLSEYLAEYPSKNDFQLPEALLGVSKFTSVDDPRVVIPSFQSNSRILCECGEPIKFTEMKSCSSALHNNFEFYLVIGEKCKCGLNPFVLFNSPGNAQVPDGLKPIFE</sequence>